<dbReference type="GO" id="GO:0022857">
    <property type="term" value="F:transmembrane transporter activity"/>
    <property type="evidence" value="ECO:0007669"/>
    <property type="project" value="InterPro"/>
</dbReference>
<evidence type="ECO:0000313" key="10">
    <source>
        <dbReference type="Proteomes" id="UP000076947"/>
    </source>
</evidence>
<dbReference type="RefSeq" id="WP_066837681.1">
    <property type="nucleotide sequence ID" value="NZ_LSTQ01000004.1"/>
</dbReference>
<keyword evidence="3" id="KW-1003">Cell membrane</keyword>
<feature type="transmembrane region" description="Helical" evidence="7">
    <location>
        <begin position="132"/>
        <end position="152"/>
    </location>
</feature>
<dbReference type="SUPFAM" id="SSF103473">
    <property type="entry name" value="MFS general substrate transporter"/>
    <property type="match status" value="1"/>
</dbReference>
<keyword evidence="5 7" id="KW-1133">Transmembrane helix</keyword>
<dbReference type="AlphaFoldDB" id="A0A177IRP2"/>
<feature type="transmembrane region" description="Helical" evidence="7">
    <location>
        <begin position="330"/>
        <end position="347"/>
    </location>
</feature>
<protein>
    <submittedName>
        <fullName evidence="9">MFS transporter permease</fullName>
    </submittedName>
</protein>
<feature type="transmembrane region" description="Helical" evidence="7">
    <location>
        <begin position="100"/>
        <end position="120"/>
    </location>
</feature>
<comment type="subcellular location">
    <subcellularLocation>
        <location evidence="1">Cell membrane</location>
        <topology evidence="1">Multi-pass membrane protein</topology>
    </subcellularLocation>
</comment>
<accession>A0A177IRP2</accession>
<dbReference type="OrthoDB" id="5242249at2"/>
<keyword evidence="6 7" id="KW-0472">Membrane</keyword>
<evidence type="ECO:0000256" key="1">
    <source>
        <dbReference type="ARBA" id="ARBA00004651"/>
    </source>
</evidence>
<feature type="transmembrane region" description="Helical" evidence="7">
    <location>
        <begin position="238"/>
        <end position="258"/>
    </location>
</feature>
<evidence type="ECO:0000256" key="7">
    <source>
        <dbReference type="SAM" id="Phobius"/>
    </source>
</evidence>
<feature type="transmembrane region" description="Helical" evidence="7">
    <location>
        <begin position="270"/>
        <end position="286"/>
    </location>
</feature>
<evidence type="ECO:0000256" key="4">
    <source>
        <dbReference type="ARBA" id="ARBA00022692"/>
    </source>
</evidence>
<evidence type="ECO:0000256" key="2">
    <source>
        <dbReference type="ARBA" id="ARBA00022448"/>
    </source>
</evidence>
<keyword evidence="4 7" id="KW-0812">Transmembrane</keyword>
<dbReference type="InterPro" id="IPR050171">
    <property type="entry name" value="MFS_Transporters"/>
</dbReference>
<feature type="transmembrane region" description="Helical" evidence="7">
    <location>
        <begin position="292"/>
        <end position="309"/>
    </location>
</feature>
<sequence length="384" mass="39360">MSSRQSARVFMGVTLLLFTAGWAANHFASSLVIIRDQQGVPSLLVNAAFGIYAIGMLPCLLLGGVFADRFGPRFIVLTGGIISALGNLLMLFMHEGAWLLAGRFIVGIGVGLVVSAGTAWAGHVRGASGVTLAGIILTLGFAVGPIATSLIGASTANIALLFAVSVAFSAIAVVAGLVLGDAPRVPIHGSSGNSPSQDRSLGKALAVSLPMALWVFSCITTSVVILSARAAGHIDIPILLPALSSGLAFGSGLVMQYLGRKFSWGRKSGTAGAISAALGFAVAAFGGNDLTVAQFILAALLLGSAYGLCLREGLVGINTYVPLAKHGTGIGIYYVFTYFGFAFPFIFELLDPFVGVSAPLAFIALLAVGSAALRAVQIRRGYLV</sequence>
<gene>
    <name evidence="9" type="ORF">AYJ05_08290</name>
</gene>
<feature type="transmembrane region" description="Helical" evidence="7">
    <location>
        <begin position="201"/>
        <end position="226"/>
    </location>
</feature>
<dbReference type="STRING" id="1705.CA21670_08585"/>
<feature type="transmembrane region" description="Helical" evidence="7">
    <location>
        <begin position="158"/>
        <end position="180"/>
    </location>
</feature>
<evidence type="ECO:0000256" key="3">
    <source>
        <dbReference type="ARBA" id="ARBA00022475"/>
    </source>
</evidence>
<dbReference type="PROSITE" id="PS50850">
    <property type="entry name" value="MFS"/>
    <property type="match status" value="1"/>
</dbReference>
<keyword evidence="2" id="KW-0813">Transport</keyword>
<dbReference type="InterPro" id="IPR020846">
    <property type="entry name" value="MFS_dom"/>
</dbReference>
<dbReference type="Pfam" id="PF07690">
    <property type="entry name" value="MFS_1"/>
    <property type="match status" value="1"/>
</dbReference>
<dbReference type="InterPro" id="IPR011701">
    <property type="entry name" value="MFS"/>
</dbReference>
<evidence type="ECO:0000259" key="8">
    <source>
        <dbReference type="PROSITE" id="PS50850"/>
    </source>
</evidence>
<feature type="transmembrane region" description="Helical" evidence="7">
    <location>
        <begin position="353"/>
        <end position="373"/>
    </location>
</feature>
<dbReference type="PANTHER" id="PTHR23517">
    <property type="entry name" value="RESISTANCE PROTEIN MDTM, PUTATIVE-RELATED-RELATED"/>
    <property type="match status" value="1"/>
</dbReference>
<dbReference type="InterPro" id="IPR036259">
    <property type="entry name" value="MFS_trans_sf"/>
</dbReference>
<dbReference type="EMBL" id="LSTQ01000004">
    <property type="protein sequence ID" value="OAH31563.1"/>
    <property type="molecule type" value="Genomic_DNA"/>
</dbReference>
<name>A0A177IRP2_9CORY</name>
<reference evidence="10" key="1">
    <citation type="submission" date="2016-02" db="EMBL/GenBank/DDBJ databases">
        <authorList>
            <person name="Kaur G."/>
            <person name="Nair G.R."/>
            <person name="Mayilraj S."/>
        </authorList>
    </citation>
    <scope>NUCLEOTIDE SEQUENCE [LARGE SCALE GENOMIC DNA]</scope>
    <source>
        <strain evidence="10">GA-15</strain>
    </source>
</reference>
<feature type="transmembrane region" description="Helical" evidence="7">
    <location>
        <begin position="74"/>
        <end position="94"/>
    </location>
</feature>
<comment type="caution">
    <text evidence="9">The sequence shown here is derived from an EMBL/GenBank/DDBJ whole genome shotgun (WGS) entry which is preliminary data.</text>
</comment>
<keyword evidence="10" id="KW-1185">Reference proteome</keyword>
<feature type="transmembrane region" description="Helical" evidence="7">
    <location>
        <begin position="47"/>
        <end position="67"/>
    </location>
</feature>
<evidence type="ECO:0000313" key="9">
    <source>
        <dbReference type="EMBL" id="OAH31563.1"/>
    </source>
</evidence>
<organism evidence="9 10">
    <name type="scientific">Corynebacterium stationis</name>
    <dbReference type="NCBI Taxonomy" id="1705"/>
    <lineage>
        <taxon>Bacteria</taxon>
        <taxon>Bacillati</taxon>
        <taxon>Actinomycetota</taxon>
        <taxon>Actinomycetes</taxon>
        <taxon>Mycobacteriales</taxon>
        <taxon>Corynebacteriaceae</taxon>
        <taxon>Corynebacterium</taxon>
    </lineage>
</organism>
<dbReference type="GO" id="GO:0005886">
    <property type="term" value="C:plasma membrane"/>
    <property type="evidence" value="ECO:0007669"/>
    <property type="project" value="UniProtKB-SubCell"/>
</dbReference>
<evidence type="ECO:0000256" key="6">
    <source>
        <dbReference type="ARBA" id="ARBA00023136"/>
    </source>
</evidence>
<proteinExistence type="predicted"/>
<evidence type="ECO:0000256" key="5">
    <source>
        <dbReference type="ARBA" id="ARBA00022989"/>
    </source>
</evidence>
<feature type="domain" description="Major facilitator superfamily (MFS) profile" evidence="8">
    <location>
        <begin position="9"/>
        <end position="384"/>
    </location>
</feature>
<dbReference type="Proteomes" id="UP000076947">
    <property type="component" value="Unassembled WGS sequence"/>
</dbReference>
<dbReference type="Gene3D" id="1.20.1250.20">
    <property type="entry name" value="MFS general substrate transporter like domains"/>
    <property type="match status" value="1"/>
</dbReference>